<gene>
    <name evidence="5" type="ORF">V9T40_011267</name>
</gene>
<keyword evidence="6" id="KW-1185">Reference proteome</keyword>
<dbReference type="InterPro" id="IPR001200">
    <property type="entry name" value="Phosducin"/>
</dbReference>
<dbReference type="AlphaFoldDB" id="A0AAN9XXZ6"/>
<name>A0AAN9XXZ6_9HEMI</name>
<dbReference type="InterPro" id="IPR036249">
    <property type="entry name" value="Thioredoxin-like_sf"/>
</dbReference>
<dbReference type="Pfam" id="PF02114">
    <property type="entry name" value="Phosducin"/>
    <property type="match status" value="2"/>
</dbReference>
<dbReference type="Proteomes" id="UP001367676">
    <property type="component" value="Unassembled WGS sequence"/>
</dbReference>
<dbReference type="Gene3D" id="1.10.168.10">
    <property type="entry name" value="Phosducin, domain 2"/>
    <property type="match status" value="1"/>
</dbReference>
<dbReference type="InterPro" id="IPR051499">
    <property type="entry name" value="Phosducin-like_reg"/>
</dbReference>
<reference evidence="5 6" key="1">
    <citation type="submission" date="2024-03" db="EMBL/GenBank/DDBJ databases">
        <title>Adaptation during the transition from Ophiocordyceps entomopathogen to insect associate is accompanied by gene loss and intensified selection.</title>
        <authorList>
            <person name="Ward C.M."/>
            <person name="Onetto C.A."/>
            <person name="Borneman A.R."/>
        </authorList>
    </citation>
    <scope>NUCLEOTIDE SEQUENCE [LARGE SCALE GENOMIC DNA]</scope>
    <source>
        <strain evidence="5">AWRI1</strain>
        <tissue evidence="5">Single Adult Female</tissue>
    </source>
</reference>
<evidence type="ECO:0000256" key="1">
    <source>
        <dbReference type="ARBA" id="ARBA00009686"/>
    </source>
</evidence>
<evidence type="ECO:0000256" key="3">
    <source>
        <dbReference type="SAM" id="MobiDB-lite"/>
    </source>
</evidence>
<evidence type="ECO:0000259" key="4">
    <source>
        <dbReference type="Pfam" id="PF02114"/>
    </source>
</evidence>
<dbReference type="CDD" id="cd02987">
    <property type="entry name" value="Phd_like_Phd"/>
    <property type="match status" value="1"/>
</dbReference>
<dbReference type="Gene3D" id="3.40.30.10">
    <property type="entry name" value="Glutaredoxin"/>
    <property type="match status" value="1"/>
</dbReference>
<dbReference type="EMBL" id="JBBCAQ010000037">
    <property type="protein sequence ID" value="KAK7574076.1"/>
    <property type="molecule type" value="Genomic_DNA"/>
</dbReference>
<dbReference type="PANTHER" id="PTHR46052">
    <property type="entry name" value="PHOSDUCIN-LIKE PROTEIN"/>
    <property type="match status" value="1"/>
</dbReference>
<dbReference type="InterPro" id="IPR023196">
    <property type="entry name" value="Phosducin_N_dom_sf"/>
</dbReference>
<feature type="domain" description="Phosducin" evidence="4">
    <location>
        <begin position="102"/>
        <end position="250"/>
    </location>
</feature>
<dbReference type="PRINTS" id="PR00677">
    <property type="entry name" value="PHOSDUCIN"/>
</dbReference>
<dbReference type="PANTHER" id="PTHR46052:SF1">
    <property type="entry name" value="PHOSDUCIN-LIKE PROTEIN"/>
    <property type="match status" value="1"/>
</dbReference>
<dbReference type="InterPro" id="IPR024253">
    <property type="entry name" value="Phosducin_thioredoxin-like_dom"/>
</dbReference>
<feature type="domain" description="Phosducin" evidence="4">
    <location>
        <begin position="43"/>
        <end position="97"/>
    </location>
</feature>
<protein>
    <recommendedName>
        <fullName evidence="4">Phosducin domain-containing protein</fullName>
    </recommendedName>
</protein>
<comment type="similarity">
    <text evidence="1">Belongs to the phosducin family.</text>
</comment>
<evidence type="ECO:0000256" key="2">
    <source>
        <dbReference type="ARBA" id="ARBA00022553"/>
    </source>
</evidence>
<sequence length="262" mass="29578">MTTLDDKLLGEKLHYYCSSSSEGSDDEEESGKSIETPVASATESSEWNGLSRNTGPKGVIEDWQKYKQLQREQLEEAEKDRLAKFRQMAITCAADNQIENIDDEESDEFLLEYRKKRMQEMMAQYGNKSVCFGAVVNIKSPNEFLKMVDEEEKTTTIIVHVYDNNNTACLKINDFLGKLAEQYKHVKFCKVLTTAAGLSLQFKIAGVPAFLVYKNKQIIGNFIKLTTEFSDDFCEGDVENFLIENGILGNQSSVDAGEKHSN</sequence>
<feature type="region of interest" description="Disordered" evidence="3">
    <location>
        <begin position="17"/>
        <end position="56"/>
    </location>
</feature>
<keyword evidence="2" id="KW-0597">Phosphoprotein</keyword>
<evidence type="ECO:0000313" key="6">
    <source>
        <dbReference type="Proteomes" id="UP001367676"/>
    </source>
</evidence>
<organism evidence="5 6">
    <name type="scientific">Parthenolecanium corni</name>
    <dbReference type="NCBI Taxonomy" id="536013"/>
    <lineage>
        <taxon>Eukaryota</taxon>
        <taxon>Metazoa</taxon>
        <taxon>Ecdysozoa</taxon>
        <taxon>Arthropoda</taxon>
        <taxon>Hexapoda</taxon>
        <taxon>Insecta</taxon>
        <taxon>Pterygota</taxon>
        <taxon>Neoptera</taxon>
        <taxon>Paraneoptera</taxon>
        <taxon>Hemiptera</taxon>
        <taxon>Sternorrhyncha</taxon>
        <taxon>Coccoidea</taxon>
        <taxon>Coccidae</taxon>
        <taxon>Parthenolecanium</taxon>
    </lineage>
</organism>
<comment type="caution">
    <text evidence="5">The sequence shown here is derived from an EMBL/GenBank/DDBJ whole genome shotgun (WGS) entry which is preliminary data.</text>
</comment>
<accession>A0AAN9XXZ6</accession>
<dbReference type="SUPFAM" id="SSF52833">
    <property type="entry name" value="Thioredoxin-like"/>
    <property type="match status" value="1"/>
</dbReference>
<evidence type="ECO:0000313" key="5">
    <source>
        <dbReference type="EMBL" id="KAK7574076.1"/>
    </source>
</evidence>
<proteinExistence type="inferred from homology"/>
<feature type="compositionally biased region" description="Polar residues" evidence="3">
    <location>
        <begin position="39"/>
        <end position="54"/>
    </location>
</feature>
<dbReference type="GO" id="GO:0008277">
    <property type="term" value="P:regulation of G protein-coupled receptor signaling pathway"/>
    <property type="evidence" value="ECO:0007669"/>
    <property type="project" value="InterPro"/>
</dbReference>